<dbReference type="GO" id="GO:0045892">
    <property type="term" value="P:negative regulation of DNA-templated transcription"/>
    <property type="evidence" value="ECO:0007669"/>
    <property type="project" value="TreeGrafter"/>
</dbReference>
<dbReference type="FunFam" id="1.10.10.10:FF:000056">
    <property type="entry name" value="IclR family transcriptional regulator"/>
    <property type="match status" value="1"/>
</dbReference>
<proteinExistence type="predicted"/>
<evidence type="ECO:0000259" key="7">
    <source>
        <dbReference type="PROSITE" id="PS51078"/>
    </source>
</evidence>
<dbReference type="SUPFAM" id="SSF46785">
    <property type="entry name" value="Winged helix' DNA-binding domain"/>
    <property type="match status" value="1"/>
</dbReference>
<evidence type="ECO:0000256" key="1">
    <source>
        <dbReference type="ARBA" id="ARBA00023015"/>
    </source>
</evidence>
<dbReference type="GO" id="GO:0003700">
    <property type="term" value="F:DNA-binding transcription factor activity"/>
    <property type="evidence" value="ECO:0007669"/>
    <property type="project" value="TreeGrafter"/>
</dbReference>
<keyword evidence="9" id="KW-1185">Reference proteome</keyword>
<keyword evidence="1" id="KW-0805">Transcription regulation</keyword>
<dbReference type="PROSITE" id="PS51077">
    <property type="entry name" value="HTH_ICLR"/>
    <property type="match status" value="1"/>
</dbReference>
<feature type="domain" description="HTH iclR-type" evidence="6">
    <location>
        <begin position="7"/>
        <end position="69"/>
    </location>
</feature>
<evidence type="ECO:0000313" key="8">
    <source>
        <dbReference type="EMBL" id="SDZ04764.1"/>
    </source>
</evidence>
<reference evidence="8 9" key="1">
    <citation type="submission" date="2016-10" db="EMBL/GenBank/DDBJ databases">
        <authorList>
            <person name="de Groot N.N."/>
        </authorList>
    </citation>
    <scope>NUCLEOTIDE SEQUENCE [LARGE SCALE GENOMIC DNA]</scope>
    <source>
        <strain evidence="8 9">DSM 21650</strain>
    </source>
</reference>
<gene>
    <name evidence="8" type="ORF">SAMN05660462_01659</name>
</gene>
<evidence type="ECO:0000259" key="6">
    <source>
        <dbReference type="PROSITE" id="PS51077"/>
    </source>
</evidence>
<dbReference type="InterPro" id="IPR050707">
    <property type="entry name" value="HTH_MetabolicPath_Reg"/>
</dbReference>
<dbReference type="Gene3D" id="1.10.10.10">
    <property type="entry name" value="Winged helix-like DNA-binding domain superfamily/Winged helix DNA-binding domain"/>
    <property type="match status" value="1"/>
</dbReference>
<evidence type="ECO:0000256" key="5">
    <source>
        <dbReference type="ARBA" id="ARBA00070406"/>
    </source>
</evidence>
<dbReference type="GO" id="GO:0003677">
    <property type="term" value="F:DNA binding"/>
    <property type="evidence" value="ECO:0007669"/>
    <property type="project" value="UniProtKB-KW"/>
</dbReference>
<dbReference type="Pfam" id="PF09339">
    <property type="entry name" value="HTH_IclR"/>
    <property type="match status" value="1"/>
</dbReference>
<dbReference type="InterPro" id="IPR005471">
    <property type="entry name" value="Tscrpt_reg_IclR_N"/>
</dbReference>
<feature type="domain" description="IclR-ED" evidence="7">
    <location>
        <begin position="70"/>
        <end position="254"/>
    </location>
</feature>
<accession>A0A1H3PU09</accession>
<dbReference type="InterPro" id="IPR014757">
    <property type="entry name" value="Tscrpt_reg_IclR_C"/>
</dbReference>
<evidence type="ECO:0000256" key="4">
    <source>
        <dbReference type="ARBA" id="ARBA00058938"/>
    </source>
</evidence>
<comment type="function">
    <text evidence="4">May be an activator protein for the gylABX operon.</text>
</comment>
<evidence type="ECO:0000256" key="3">
    <source>
        <dbReference type="ARBA" id="ARBA00023163"/>
    </source>
</evidence>
<keyword evidence="2" id="KW-0238">DNA-binding</keyword>
<sequence>MRDKNQIQSIIKAFNILELFSRENNELRIKDISIALDLPLSTAHRILSNLLELGYISQNQENGKYRLGVNAFILGSNVNHINNLVDISLPLIAFLADKYNCMSHLVVEQNGKVLCVGKIGTVKRDNTTIPARGEVHHMQVTSVGKAILAFLPESRQKSIIDNKIEFKKFTANSILTKEELYKELKTIRKKGYATDNEESEIGLFCYGVPIFNNNFEAQGAISLSIYDSKSPSNYLEIIEDLKRTASFISNIYCANTSNFLNKKNNLTY</sequence>
<dbReference type="Proteomes" id="UP000198625">
    <property type="component" value="Unassembled WGS sequence"/>
</dbReference>
<keyword evidence="3" id="KW-0804">Transcription</keyword>
<dbReference type="SUPFAM" id="SSF55781">
    <property type="entry name" value="GAF domain-like"/>
    <property type="match status" value="1"/>
</dbReference>
<dbReference type="EMBL" id="FNQE01000016">
    <property type="protein sequence ID" value="SDZ04764.1"/>
    <property type="molecule type" value="Genomic_DNA"/>
</dbReference>
<organism evidence="8 9">
    <name type="scientific">Proteiniborus ethanoligenes</name>
    <dbReference type="NCBI Taxonomy" id="415015"/>
    <lineage>
        <taxon>Bacteria</taxon>
        <taxon>Bacillati</taxon>
        <taxon>Bacillota</taxon>
        <taxon>Clostridia</taxon>
        <taxon>Eubacteriales</taxon>
        <taxon>Proteiniborus</taxon>
    </lineage>
</organism>
<dbReference type="PANTHER" id="PTHR30136:SF35">
    <property type="entry name" value="HTH-TYPE TRANSCRIPTIONAL REGULATOR RV1719"/>
    <property type="match status" value="1"/>
</dbReference>
<dbReference type="RefSeq" id="WP_091729753.1">
    <property type="nucleotide sequence ID" value="NZ_FNQE01000016.1"/>
</dbReference>
<dbReference type="OrthoDB" id="9791752at2"/>
<dbReference type="Gene3D" id="3.30.450.40">
    <property type="match status" value="1"/>
</dbReference>
<dbReference type="InterPro" id="IPR036390">
    <property type="entry name" value="WH_DNA-bd_sf"/>
</dbReference>
<evidence type="ECO:0000313" key="9">
    <source>
        <dbReference type="Proteomes" id="UP000198625"/>
    </source>
</evidence>
<evidence type="ECO:0000256" key="2">
    <source>
        <dbReference type="ARBA" id="ARBA00023125"/>
    </source>
</evidence>
<dbReference type="PANTHER" id="PTHR30136">
    <property type="entry name" value="HELIX-TURN-HELIX TRANSCRIPTIONAL REGULATOR, ICLR FAMILY"/>
    <property type="match status" value="1"/>
</dbReference>
<name>A0A1H3PU09_9FIRM</name>
<dbReference type="STRING" id="415015.SAMN05660462_01659"/>
<dbReference type="AlphaFoldDB" id="A0A1H3PU09"/>
<dbReference type="PROSITE" id="PS51078">
    <property type="entry name" value="ICLR_ED"/>
    <property type="match status" value="1"/>
</dbReference>
<dbReference type="SMART" id="SM00346">
    <property type="entry name" value="HTH_ICLR"/>
    <property type="match status" value="1"/>
</dbReference>
<dbReference type="Pfam" id="PF01614">
    <property type="entry name" value="IclR_C"/>
    <property type="match status" value="1"/>
</dbReference>
<dbReference type="InterPro" id="IPR029016">
    <property type="entry name" value="GAF-like_dom_sf"/>
</dbReference>
<dbReference type="InterPro" id="IPR036388">
    <property type="entry name" value="WH-like_DNA-bd_sf"/>
</dbReference>
<protein>
    <recommendedName>
        <fullName evidence="5">Glycerol operon regulatory protein</fullName>
    </recommendedName>
</protein>